<dbReference type="PANTHER" id="PTHR23150:SF19">
    <property type="entry name" value="FORMYLGLYCINE-GENERATING ENZYME"/>
    <property type="match status" value="1"/>
</dbReference>
<reference evidence="3 4" key="1">
    <citation type="journal article" date="2016" name="BMC Genomics">
        <title>Combined genomic and structural analyses of a cultured magnetotactic bacterium reveals its niche adaptation to a dynamic environment.</title>
        <authorList>
            <person name="Araujo A.C."/>
            <person name="Morillo V."/>
            <person name="Cypriano J."/>
            <person name="Teixeira L.C."/>
            <person name="Leao P."/>
            <person name="Lyra S."/>
            <person name="Almeida L.G."/>
            <person name="Bazylinski D.A."/>
            <person name="Vasconcellos A.T."/>
            <person name="Abreu F."/>
            <person name="Lins U."/>
        </authorList>
    </citation>
    <scope>NUCLEOTIDE SEQUENCE [LARGE SCALE GENOMIC DNA]</scope>
    <source>
        <strain evidence="3 4">IT-1</strain>
    </source>
</reference>
<dbReference type="InterPro" id="IPR051043">
    <property type="entry name" value="Sulfatase_Mod_Factor_Kinase"/>
</dbReference>
<dbReference type="GO" id="GO:0120147">
    <property type="term" value="F:formylglycine-generating oxidase activity"/>
    <property type="evidence" value="ECO:0007669"/>
    <property type="project" value="TreeGrafter"/>
</dbReference>
<keyword evidence="3" id="KW-0808">Transferase</keyword>
<feature type="compositionally biased region" description="Polar residues" evidence="1">
    <location>
        <begin position="30"/>
        <end position="50"/>
    </location>
</feature>
<evidence type="ECO:0000259" key="2">
    <source>
        <dbReference type="Pfam" id="PF03781"/>
    </source>
</evidence>
<dbReference type="InterPro" id="IPR016187">
    <property type="entry name" value="CTDL_fold"/>
</dbReference>
<dbReference type="PANTHER" id="PTHR23150">
    <property type="entry name" value="SULFATASE MODIFYING FACTOR 1, 2"/>
    <property type="match status" value="1"/>
</dbReference>
<feature type="compositionally biased region" description="Low complexity" evidence="1">
    <location>
        <begin position="58"/>
        <end position="75"/>
    </location>
</feature>
<feature type="region of interest" description="Disordered" evidence="1">
    <location>
        <begin position="125"/>
        <end position="146"/>
    </location>
</feature>
<keyword evidence="3" id="KW-0418">Kinase</keyword>
<dbReference type="EMBL" id="LVJN01000020">
    <property type="protein sequence ID" value="OSM01532.1"/>
    <property type="molecule type" value="Genomic_DNA"/>
</dbReference>
<sequence>MIALRTEGETVEQLPHDPNASALPIPAQTEMPSQSAHDVTRQPQPAQSLGMQAKRDAAPQAQPASAPASGLPAQSDADASAKRPQSEQEAEFVASMTAGDEALAQRPAASLEELMQRAGSVQVSAAPIATRPHERDAAKRQSKMVADAPDISGVWRSGQDTAQPQQRNLWHDPLIAMGYVKIPGGCYPMGDINGQANELPVHEVCVDDFWMARHEVTRKQWTRVMGKARASDSVIQNRQQRENDEQGDHPVTQVSWHDVQTFIDRLNNSGAGHFRLPTEAEWEYACREGGRKQTFCGGEDLDSLAWHSGNSGRESHPVATRAANAFGLFDMTGNAWEWVNDWYAKDAYRVSARRNPTGPGTGREKVFRGGGYLSNERYLRAGVRYYFPPDRRFNLLGFRLVRMAEPFTGQSKYSR</sequence>
<accession>A0A1Y2K0P2</accession>
<gene>
    <name evidence="3" type="primary">pkn1</name>
    <name evidence="3" type="ORF">MAIT1_05317</name>
</gene>
<evidence type="ECO:0000313" key="4">
    <source>
        <dbReference type="Proteomes" id="UP000194003"/>
    </source>
</evidence>
<dbReference type="SUPFAM" id="SSF56436">
    <property type="entry name" value="C-type lectin-like"/>
    <property type="match status" value="1"/>
</dbReference>
<dbReference type="GO" id="GO:0016301">
    <property type="term" value="F:kinase activity"/>
    <property type="evidence" value="ECO:0007669"/>
    <property type="project" value="UniProtKB-KW"/>
</dbReference>
<protein>
    <submittedName>
        <fullName evidence="3">Putative Serine/threonine-protein kinase pkn1</fullName>
    </submittedName>
</protein>
<dbReference type="Pfam" id="PF03781">
    <property type="entry name" value="FGE-sulfatase"/>
    <property type="match status" value="1"/>
</dbReference>
<dbReference type="STRING" id="1434232.MAIT1_05317"/>
<feature type="region of interest" description="Disordered" evidence="1">
    <location>
        <begin position="1"/>
        <end position="93"/>
    </location>
</feature>
<evidence type="ECO:0000256" key="1">
    <source>
        <dbReference type="SAM" id="MobiDB-lite"/>
    </source>
</evidence>
<keyword evidence="4" id="KW-1185">Reference proteome</keyword>
<feature type="domain" description="Sulfatase-modifying factor enzyme-like" evidence="2">
    <location>
        <begin position="179"/>
        <end position="402"/>
    </location>
</feature>
<dbReference type="InterPro" id="IPR042095">
    <property type="entry name" value="SUMF_sf"/>
</dbReference>
<name>A0A1Y2K0P2_9PROT</name>
<dbReference type="InterPro" id="IPR005532">
    <property type="entry name" value="SUMF_dom"/>
</dbReference>
<proteinExistence type="predicted"/>
<comment type="caution">
    <text evidence="3">The sequence shown here is derived from an EMBL/GenBank/DDBJ whole genome shotgun (WGS) entry which is preliminary data.</text>
</comment>
<dbReference type="Proteomes" id="UP000194003">
    <property type="component" value="Unassembled WGS sequence"/>
</dbReference>
<dbReference type="AlphaFoldDB" id="A0A1Y2K0P2"/>
<evidence type="ECO:0000313" key="3">
    <source>
        <dbReference type="EMBL" id="OSM01532.1"/>
    </source>
</evidence>
<dbReference type="Gene3D" id="3.90.1580.10">
    <property type="entry name" value="paralog of FGE (formylglycine-generating enzyme)"/>
    <property type="match status" value="1"/>
</dbReference>
<organism evidence="3 4">
    <name type="scientific">Magnetofaba australis IT-1</name>
    <dbReference type="NCBI Taxonomy" id="1434232"/>
    <lineage>
        <taxon>Bacteria</taxon>
        <taxon>Pseudomonadati</taxon>
        <taxon>Pseudomonadota</taxon>
        <taxon>Magnetococcia</taxon>
        <taxon>Magnetococcales</taxon>
        <taxon>Magnetococcaceae</taxon>
        <taxon>Magnetofaba</taxon>
    </lineage>
</organism>